<keyword evidence="5" id="KW-0539">Nucleus</keyword>
<dbReference type="GO" id="GO:0006351">
    <property type="term" value="P:DNA-templated transcription"/>
    <property type="evidence" value="ECO:0007669"/>
    <property type="project" value="InterPro"/>
</dbReference>
<evidence type="ECO:0000256" key="6">
    <source>
        <dbReference type="SAM" id="MobiDB-lite"/>
    </source>
</evidence>
<dbReference type="AlphaFoldDB" id="A0AAN6TV73"/>
<keyword evidence="2" id="KW-0479">Metal-binding</keyword>
<keyword evidence="3" id="KW-0805">Transcription regulation</keyword>
<feature type="compositionally biased region" description="Polar residues" evidence="6">
    <location>
        <begin position="105"/>
        <end position="116"/>
    </location>
</feature>
<dbReference type="Gene3D" id="4.10.240.10">
    <property type="entry name" value="Zn(2)-C6 fungal-type DNA-binding domain"/>
    <property type="match status" value="1"/>
</dbReference>
<dbReference type="InterPro" id="IPR050815">
    <property type="entry name" value="TF_fung"/>
</dbReference>
<comment type="caution">
    <text evidence="8">The sequence shown here is derived from an EMBL/GenBank/DDBJ whole genome shotgun (WGS) entry which is preliminary data.</text>
</comment>
<feature type="compositionally biased region" description="Polar residues" evidence="6">
    <location>
        <begin position="124"/>
        <end position="136"/>
    </location>
</feature>
<proteinExistence type="predicted"/>
<dbReference type="PANTHER" id="PTHR47338">
    <property type="entry name" value="ZN(II)2CYS6 TRANSCRIPTION FACTOR (EUROFUNG)-RELATED"/>
    <property type="match status" value="1"/>
</dbReference>
<keyword evidence="4" id="KW-0804">Transcription</keyword>
<dbReference type="GO" id="GO:0008270">
    <property type="term" value="F:zinc ion binding"/>
    <property type="evidence" value="ECO:0007669"/>
    <property type="project" value="InterPro"/>
</dbReference>
<accession>A0AAN6TV73</accession>
<feature type="region of interest" description="Disordered" evidence="6">
    <location>
        <begin position="620"/>
        <end position="721"/>
    </location>
</feature>
<dbReference type="PROSITE" id="PS50048">
    <property type="entry name" value="ZN2_CY6_FUNGAL_2"/>
    <property type="match status" value="1"/>
</dbReference>
<feature type="compositionally biased region" description="Gly residues" evidence="6">
    <location>
        <begin position="836"/>
        <end position="850"/>
    </location>
</feature>
<dbReference type="Pfam" id="PF00172">
    <property type="entry name" value="Zn_clus"/>
    <property type="match status" value="1"/>
</dbReference>
<reference evidence="8" key="1">
    <citation type="journal article" date="2023" name="Mol. Phylogenet. Evol.">
        <title>Genome-scale phylogeny and comparative genomics of the fungal order Sordariales.</title>
        <authorList>
            <person name="Hensen N."/>
            <person name="Bonometti L."/>
            <person name="Westerberg I."/>
            <person name="Brannstrom I.O."/>
            <person name="Guillou S."/>
            <person name="Cros-Aarteil S."/>
            <person name="Calhoun S."/>
            <person name="Haridas S."/>
            <person name="Kuo A."/>
            <person name="Mondo S."/>
            <person name="Pangilinan J."/>
            <person name="Riley R."/>
            <person name="LaButti K."/>
            <person name="Andreopoulos B."/>
            <person name="Lipzen A."/>
            <person name="Chen C."/>
            <person name="Yan M."/>
            <person name="Daum C."/>
            <person name="Ng V."/>
            <person name="Clum A."/>
            <person name="Steindorff A."/>
            <person name="Ohm R.A."/>
            <person name="Martin F."/>
            <person name="Silar P."/>
            <person name="Natvig D.O."/>
            <person name="Lalanne C."/>
            <person name="Gautier V."/>
            <person name="Ament-Velasquez S.L."/>
            <person name="Kruys A."/>
            <person name="Hutchinson M.I."/>
            <person name="Powell A.J."/>
            <person name="Barry K."/>
            <person name="Miller A.N."/>
            <person name="Grigoriev I.V."/>
            <person name="Debuchy R."/>
            <person name="Gladieux P."/>
            <person name="Hiltunen Thoren M."/>
            <person name="Johannesson H."/>
        </authorList>
    </citation>
    <scope>NUCLEOTIDE SEQUENCE</scope>
    <source>
        <strain evidence="8">CBS 731.68</strain>
    </source>
</reference>
<dbReference type="Proteomes" id="UP001302602">
    <property type="component" value="Unassembled WGS sequence"/>
</dbReference>
<evidence type="ECO:0000313" key="9">
    <source>
        <dbReference type="Proteomes" id="UP001302602"/>
    </source>
</evidence>
<feature type="compositionally biased region" description="Polar residues" evidence="6">
    <location>
        <begin position="854"/>
        <end position="864"/>
    </location>
</feature>
<dbReference type="CDD" id="cd00067">
    <property type="entry name" value="GAL4"/>
    <property type="match status" value="1"/>
</dbReference>
<dbReference type="GO" id="GO:0003677">
    <property type="term" value="F:DNA binding"/>
    <property type="evidence" value="ECO:0007669"/>
    <property type="project" value="InterPro"/>
</dbReference>
<dbReference type="CDD" id="cd12148">
    <property type="entry name" value="fungal_TF_MHR"/>
    <property type="match status" value="1"/>
</dbReference>
<dbReference type="PANTHER" id="PTHR47338:SF4">
    <property type="entry name" value="ZN(II)2CYS6 TRANSCRIPTION FACTOR (EUROFUNG)"/>
    <property type="match status" value="1"/>
</dbReference>
<evidence type="ECO:0000256" key="5">
    <source>
        <dbReference type="ARBA" id="ARBA00023242"/>
    </source>
</evidence>
<evidence type="ECO:0000256" key="3">
    <source>
        <dbReference type="ARBA" id="ARBA00023015"/>
    </source>
</evidence>
<dbReference type="SMART" id="SM00066">
    <property type="entry name" value="GAL4"/>
    <property type="match status" value="1"/>
</dbReference>
<feature type="compositionally biased region" description="Low complexity" evidence="6">
    <location>
        <begin position="786"/>
        <end position="803"/>
    </location>
</feature>
<feature type="region of interest" description="Disordered" evidence="6">
    <location>
        <begin position="84"/>
        <end position="143"/>
    </location>
</feature>
<sequence length="904" mass="97169">MPRPQVSIERLPTRRMSNEPRESMNCKSCRKRKIKCNRLRPACEACQVFQCPCIYDAVPKKRGPKTDVLEALLKRVDGLEARLKDKKAEGDGESSDSAVVDAPEASSSSQTASNVTAAAKPETVQESQDSTMFSPLQPSPQSPEIHPETLLDIYFARFHDKPFHIFDESTLRQRLQLNQVPSYLINAIYAVAARYAPHPSGYQSAVKLSEEYSAKARMEIDTDEPSVDALQALVLLVTAFTASGKGKKAYMLLTIAVGMAMALELHRELDLNARVTPIERETRRRLFWTCYLLDRFLSCGSKRPSLISDRAILLRLPCWFPSPGSLPIEGDFFQSYTNLQHLQGGGGRKSQGGSGMLIDICRILGATNQYLAAGGVKGDSHFPWHSLSNLSKIRQDLDVWASGTQDVFSSVESLFGQPDSTLLVLSKLIYHLIHCLIYRPFLPIDLAELAGSGQHQSWQIEATNMCFLHANAIAELVELGKQTASVEWPAFVGYCICTAGTVHIHGAHYSRIGSPGEMNVFSSSADFLSREMQQLSELRYAWASVQHQRETLQGIYNAHSELIKSLAQSPVRYSPVFTLEDFFDRYSNIGGPGGQSFSFDSANLSLSDVVVDFTTDTYPGQGLYAPRLSPSDPGPPRPNLKRKNTAPSGRPRPELKNLMSLNDMNPPPTPSLSTPSTVNRPSLFSPASLPPHPSPGLLHTPTSLASPHGAPPQNRHMSISHGAMVGGNAGGDGLGAFPLGNGVGGNHQSNDLGGHHHGFAAAAAAMGTTTTTSSFNPSFTFVHQLPGGSSAATGAGAGPSRAPQQSQPQGFDPMFGGIPTNAFSTPTPWHGDEGGDAGGGGTRPGGGGTGATPKDTSPNESAATTGPGEEKDPFLSLLEQLAENESFMGGNELDFFLNGGPSSG</sequence>
<evidence type="ECO:0000259" key="7">
    <source>
        <dbReference type="PROSITE" id="PS50048"/>
    </source>
</evidence>
<feature type="domain" description="Zn(2)-C6 fungal-type" evidence="7">
    <location>
        <begin position="25"/>
        <end position="55"/>
    </location>
</feature>
<dbReference type="GO" id="GO:0000981">
    <property type="term" value="F:DNA-binding transcription factor activity, RNA polymerase II-specific"/>
    <property type="evidence" value="ECO:0007669"/>
    <property type="project" value="InterPro"/>
</dbReference>
<dbReference type="SUPFAM" id="SSF57701">
    <property type="entry name" value="Zn2/Cys6 DNA-binding domain"/>
    <property type="match status" value="1"/>
</dbReference>
<dbReference type="InterPro" id="IPR036864">
    <property type="entry name" value="Zn2-C6_fun-type_DNA-bd_sf"/>
</dbReference>
<name>A0AAN6TV73_9PEZI</name>
<feature type="region of interest" description="Disordered" evidence="6">
    <location>
        <begin position="786"/>
        <end position="872"/>
    </location>
</feature>
<protein>
    <submittedName>
        <fullName evidence="8">Fungal transcriptional regulatory-like protein</fullName>
    </submittedName>
</protein>
<dbReference type="RefSeq" id="XP_062645138.1">
    <property type="nucleotide sequence ID" value="XM_062794847.1"/>
</dbReference>
<dbReference type="InterPro" id="IPR007219">
    <property type="entry name" value="XnlR_reg_dom"/>
</dbReference>
<dbReference type="Pfam" id="PF04082">
    <property type="entry name" value="Fungal_trans"/>
    <property type="match status" value="1"/>
</dbReference>
<dbReference type="GeneID" id="87831616"/>
<evidence type="ECO:0000256" key="2">
    <source>
        <dbReference type="ARBA" id="ARBA00022723"/>
    </source>
</evidence>
<dbReference type="SMART" id="SM00906">
    <property type="entry name" value="Fungal_trans"/>
    <property type="match status" value="1"/>
</dbReference>
<evidence type="ECO:0000313" key="8">
    <source>
        <dbReference type="EMBL" id="KAK4121367.1"/>
    </source>
</evidence>
<dbReference type="GO" id="GO:0005634">
    <property type="term" value="C:nucleus"/>
    <property type="evidence" value="ECO:0007669"/>
    <property type="project" value="UniProtKB-SubCell"/>
</dbReference>
<organism evidence="8 9">
    <name type="scientific">Parathielavia appendiculata</name>
    <dbReference type="NCBI Taxonomy" id="2587402"/>
    <lineage>
        <taxon>Eukaryota</taxon>
        <taxon>Fungi</taxon>
        <taxon>Dikarya</taxon>
        <taxon>Ascomycota</taxon>
        <taxon>Pezizomycotina</taxon>
        <taxon>Sordariomycetes</taxon>
        <taxon>Sordariomycetidae</taxon>
        <taxon>Sordariales</taxon>
        <taxon>Chaetomiaceae</taxon>
        <taxon>Parathielavia</taxon>
    </lineage>
</organism>
<reference evidence="8" key="2">
    <citation type="submission" date="2023-05" db="EMBL/GenBank/DDBJ databases">
        <authorList>
            <consortium name="Lawrence Berkeley National Laboratory"/>
            <person name="Steindorff A."/>
            <person name="Hensen N."/>
            <person name="Bonometti L."/>
            <person name="Westerberg I."/>
            <person name="Brannstrom I.O."/>
            <person name="Guillou S."/>
            <person name="Cros-Aarteil S."/>
            <person name="Calhoun S."/>
            <person name="Haridas S."/>
            <person name="Kuo A."/>
            <person name="Mondo S."/>
            <person name="Pangilinan J."/>
            <person name="Riley R."/>
            <person name="Labutti K."/>
            <person name="Andreopoulos B."/>
            <person name="Lipzen A."/>
            <person name="Chen C."/>
            <person name="Yanf M."/>
            <person name="Daum C."/>
            <person name="Ng V."/>
            <person name="Clum A."/>
            <person name="Ohm R."/>
            <person name="Martin F."/>
            <person name="Silar P."/>
            <person name="Natvig D."/>
            <person name="Lalanne C."/>
            <person name="Gautier V."/>
            <person name="Ament-Velasquez S.L."/>
            <person name="Kruys A."/>
            <person name="Hutchinson M.I."/>
            <person name="Powell A.J."/>
            <person name="Barry K."/>
            <person name="Miller A.N."/>
            <person name="Grigoriev I.V."/>
            <person name="Debuchy R."/>
            <person name="Gladieux P."/>
            <person name="Thoren M.H."/>
            <person name="Johannesson H."/>
        </authorList>
    </citation>
    <scope>NUCLEOTIDE SEQUENCE</scope>
    <source>
        <strain evidence="8">CBS 731.68</strain>
    </source>
</reference>
<feature type="region of interest" description="Disordered" evidence="6">
    <location>
        <begin position="1"/>
        <end position="21"/>
    </location>
</feature>
<keyword evidence="9" id="KW-1185">Reference proteome</keyword>
<gene>
    <name evidence="8" type="ORF">N657DRAFT_657929</name>
</gene>
<dbReference type="InterPro" id="IPR001138">
    <property type="entry name" value="Zn2Cys6_DnaBD"/>
</dbReference>
<dbReference type="EMBL" id="MU853234">
    <property type="protein sequence ID" value="KAK4121367.1"/>
    <property type="molecule type" value="Genomic_DNA"/>
</dbReference>
<evidence type="ECO:0000256" key="4">
    <source>
        <dbReference type="ARBA" id="ARBA00023163"/>
    </source>
</evidence>
<feature type="compositionally biased region" description="Low complexity" evidence="6">
    <location>
        <begin position="671"/>
        <end position="687"/>
    </location>
</feature>
<evidence type="ECO:0000256" key="1">
    <source>
        <dbReference type="ARBA" id="ARBA00004123"/>
    </source>
</evidence>
<comment type="subcellular location">
    <subcellularLocation>
        <location evidence="1">Nucleus</location>
    </subcellularLocation>
</comment>